<dbReference type="RefSeq" id="WP_016837831.1">
    <property type="nucleotide sequence ID" value="NZ_JAAXPW010000009.1"/>
</dbReference>
<reference evidence="1 2" key="1">
    <citation type="submission" date="2020-08" db="EMBL/GenBank/DDBJ databases">
        <title>Genomic Encyclopedia of Type Strains, Phase IV (KMG-IV): sequencing the most valuable type-strain genomes for metagenomic binning, comparative biology and taxonomic classification.</title>
        <authorList>
            <person name="Goeker M."/>
        </authorList>
    </citation>
    <scope>NUCLEOTIDE SEQUENCE [LARGE SCALE GENOMIC DNA]</scope>
    <source>
        <strain evidence="1 2">DSM 10633</strain>
    </source>
</reference>
<evidence type="ECO:0000313" key="2">
    <source>
        <dbReference type="Proteomes" id="UP000557217"/>
    </source>
</evidence>
<evidence type="ECO:0000313" key="1">
    <source>
        <dbReference type="EMBL" id="MBB5148751.1"/>
    </source>
</evidence>
<organism evidence="1 2">
    <name type="scientific">Ureibacillus thermosphaericus</name>
    <dbReference type="NCBI Taxonomy" id="51173"/>
    <lineage>
        <taxon>Bacteria</taxon>
        <taxon>Bacillati</taxon>
        <taxon>Bacillota</taxon>
        <taxon>Bacilli</taxon>
        <taxon>Bacillales</taxon>
        <taxon>Caryophanaceae</taxon>
        <taxon>Ureibacillus</taxon>
    </lineage>
</organism>
<proteinExistence type="predicted"/>
<sequence>MKKRFYLFTFLLTFGLLLFPLGAEAHYHSKFLQEYEQLDNEKKQQVDKILNDLHSELENLGVKIPHLNAHLTYSQLDEETKEQVKQIIKELEEGKITSEQADEKLYNLGVISPKDEKCKIYDGLDEGTKQKVKEIMKQMKSGSITKEQAEEKLKELGVEMPKEPQLDEETKEKVKQIVEEAEKEFENLGIEFPKEFYKRILE</sequence>
<dbReference type="EMBL" id="JACHGZ010000009">
    <property type="protein sequence ID" value="MBB5148751.1"/>
    <property type="molecule type" value="Genomic_DNA"/>
</dbReference>
<keyword evidence="2" id="KW-1185">Reference proteome</keyword>
<dbReference type="Proteomes" id="UP000557217">
    <property type="component" value="Unassembled WGS sequence"/>
</dbReference>
<dbReference type="AlphaFoldDB" id="A0A840PVJ1"/>
<comment type="caution">
    <text evidence="1">The sequence shown here is derived from an EMBL/GenBank/DDBJ whole genome shotgun (WGS) entry which is preliminary data.</text>
</comment>
<protein>
    <submittedName>
        <fullName evidence="1">Uncharacterized protein</fullName>
    </submittedName>
</protein>
<gene>
    <name evidence="1" type="ORF">HNR36_001137</name>
</gene>
<name>A0A840PVJ1_URETH</name>
<accession>A0A840PVJ1</accession>